<comment type="similarity">
    <text evidence="3">Belongs to the HAD-like hydrolase superfamily.</text>
</comment>
<dbReference type="SFLD" id="SFLDS00003">
    <property type="entry name" value="Haloacid_Dehalogenase"/>
    <property type="match status" value="1"/>
</dbReference>
<proteinExistence type="inferred from homology"/>
<dbReference type="CDD" id="cd04305">
    <property type="entry name" value="HAD_Neu5Ac-Pase_like"/>
    <property type="match status" value="1"/>
</dbReference>
<keyword evidence="1 3" id="KW-0378">Hydrolase</keyword>
<dbReference type="SUPFAM" id="SSF56784">
    <property type="entry name" value="HAD-like"/>
    <property type="match status" value="1"/>
</dbReference>
<dbReference type="GO" id="GO:0016787">
    <property type="term" value="F:hydrolase activity"/>
    <property type="evidence" value="ECO:0007669"/>
    <property type="project" value="UniProtKB-KW"/>
</dbReference>
<keyword evidence="3" id="KW-0170">Cobalt</keyword>
<comment type="catalytic activity">
    <reaction evidence="3">
        <text>O-phospho-L-serine + H2O = L-serine + phosphate</text>
        <dbReference type="Rhea" id="RHEA:21208"/>
        <dbReference type="ChEBI" id="CHEBI:15377"/>
        <dbReference type="ChEBI" id="CHEBI:33384"/>
        <dbReference type="ChEBI" id="CHEBI:43474"/>
        <dbReference type="ChEBI" id="CHEBI:57524"/>
        <dbReference type="EC" id="3.1.3.3"/>
    </reaction>
</comment>
<dbReference type="InterPro" id="IPR044266">
    <property type="entry name" value="PSP_YsaA"/>
</dbReference>
<keyword evidence="2 3" id="KW-0460">Magnesium</keyword>
<comment type="function">
    <text evidence="3">Catalyzes the last step of the phosphorylated serine biosynthetic pathway, i.e. dephosphorylation of O-phospho-L-serine to form L-serine.</text>
</comment>
<dbReference type="InterPro" id="IPR023214">
    <property type="entry name" value="HAD_sf"/>
</dbReference>
<dbReference type="NCBIfam" id="TIGR01509">
    <property type="entry name" value="HAD-SF-IA-v3"/>
    <property type="match status" value="1"/>
</dbReference>
<dbReference type="HAMAP" id="MF_02240">
    <property type="entry name" value="PSP"/>
    <property type="match status" value="1"/>
</dbReference>
<dbReference type="SFLD" id="SFLDG01129">
    <property type="entry name" value="C1.5:_HAD__Beta-PGM__Phosphata"/>
    <property type="match status" value="1"/>
</dbReference>
<evidence type="ECO:0000313" key="5">
    <source>
        <dbReference type="Proteomes" id="UP000665043"/>
    </source>
</evidence>
<sequence>MFDLDDTLLWDKRSVEEAFKATCLTAAKKYGIDPDLLEEKVREQARELYAGYETYSFTKAIGINPFEGLWGEFTEDEDNFRKMNELMPTYRKQAWTKGLKAVGIDDPWLGAQLAEQFPQERKKYPFTYEETFRVLDQLKGKYRLLLLTNGSPDLQQSKLDLTPEIAPYFDHIVISGQFGSGKPNPAIFEHALKLLSLDKDEVIMVGDNLWTDILGASRAGIKSVWINRLGKETDEVVPDYEISSLDELNNILAEHRIN</sequence>
<gene>
    <name evidence="4" type="ORF">ERJ70_18930</name>
</gene>
<name>A0ABX7VXD4_9BACI</name>
<dbReference type="Pfam" id="PF00702">
    <property type="entry name" value="Hydrolase"/>
    <property type="match status" value="1"/>
</dbReference>
<dbReference type="InterPro" id="IPR051400">
    <property type="entry name" value="HAD-like_hydrolase"/>
</dbReference>
<dbReference type="NCBIfam" id="TIGR01549">
    <property type="entry name" value="HAD-SF-IA-v1"/>
    <property type="match status" value="1"/>
</dbReference>
<dbReference type="InterPro" id="IPR036412">
    <property type="entry name" value="HAD-like_sf"/>
</dbReference>
<accession>A0ABX7VXD4</accession>
<dbReference type="Gene3D" id="1.20.120.710">
    <property type="entry name" value="Haloacid dehalogenase hydrolase-like domain"/>
    <property type="match status" value="1"/>
</dbReference>
<evidence type="ECO:0000256" key="3">
    <source>
        <dbReference type="HAMAP-Rule" id="MF_02240"/>
    </source>
</evidence>
<dbReference type="EC" id="3.1.3.3" evidence="3"/>
<protein>
    <recommendedName>
        <fullName evidence="3">Phosphoserine phosphatase</fullName>
        <shortName evidence="3">PSP</shortName>
        <ecNumber evidence="3">3.1.3.3</ecNumber>
    </recommendedName>
</protein>
<keyword evidence="3" id="KW-0028">Amino-acid biosynthesis</keyword>
<dbReference type="Gene3D" id="3.40.50.1000">
    <property type="entry name" value="HAD superfamily/HAD-like"/>
    <property type="match status" value="1"/>
</dbReference>
<comment type="pathway">
    <text evidence="3">Amino-acid biosynthesis; L-serine biosynthesis; L-serine from 3-phospho-D-glycerate: step 3/3.</text>
</comment>
<dbReference type="EMBL" id="CP046956">
    <property type="protein sequence ID" value="QTN01645.1"/>
    <property type="molecule type" value="Genomic_DNA"/>
</dbReference>
<dbReference type="PANTHER" id="PTHR46470">
    <property type="entry name" value="N-ACYLNEURAMINATE-9-PHOSPHATASE"/>
    <property type="match status" value="1"/>
</dbReference>
<dbReference type="Proteomes" id="UP000665043">
    <property type="component" value="Chromosome"/>
</dbReference>
<evidence type="ECO:0000256" key="2">
    <source>
        <dbReference type="ARBA" id="ARBA00022842"/>
    </source>
</evidence>
<dbReference type="InterPro" id="IPR006439">
    <property type="entry name" value="HAD-SF_hydro_IA"/>
</dbReference>
<evidence type="ECO:0000313" key="4">
    <source>
        <dbReference type="EMBL" id="QTN01645.1"/>
    </source>
</evidence>
<comment type="catalytic activity">
    <reaction evidence="3">
        <text>O-phospho-D-serine + H2O = D-serine + phosphate</text>
        <dbReference type="Rhea" id="RHEA:24873"/>
        <dbReference type="ChEBI" id="CHEBI:15377"/>
        <dbReference type="ChEBI" id="CHEBI:35247"/>
        <dbReference type="ChEBI" id="CHEBI:43474"/>
        <dbReference type="ChEBI" id="CHEBI:58680"/>
        <dbReference type="EC" id="3.1.3.3"/>
    </reaction>
</comment>
<keyword evidence="3" id="KW-0718">Serine biosynthesis</keyword>
<keyword evidence="5" id="KW-1185">Reference proteome</keyword>
<comment type="cofactor">
    <cofactor evidence="3">
        <name>Mg(2+)</name>
        <dbReference type="ChEBI" id="CHEBI:18420"/>
    </cofactor>
    <cofactor evidence="3">
        <name>Co(2+)</name>
        <dbReference type="ChEBI" id="CHEBI:48828"/>
    </cofactor>
</comment>
<dbReference type="PANTHER" id="PTHR46470:SF3">
    <property type="entry name" value="N-ACYLNEURAMINATE-9-PHOSPHATASE"/>
    <property type="match status" value="1"/>
</dbReference>
<dbReference type="SFLD" id="SFLDG01135">
    <property type="entry name" value="C1.5.6:_HAD__Beta-PGM__Phospha"/>
    <property type="match status" value="1"/>
</dbReference>
<dbReference type="RefSeq" id="WP_209369564.1">
    <property type="nucleotide sequence ID" value="NZ_CP046956.1"/>
</dbReference>
<reference evidence="4 5" key="1">
    <citation type="submission" date="2019-12" db="EMBL/GenBank/DDBJ databases">
        <title>The whole genome sequencing of a strain isolated from a Mars analog, Dalangtan Playa.</title>
        <authorList>
            <person name="Huang T."/>
        </authorList>
    </citation>
    <scope>NUCLEOTIDE SEQUENCE [LARGE SCALE GENOMIC DNA]</scope>
    <source>
        <strain evidence="4 5">DP4-553-S</strain>
    </source>
</reference>
<evidence type="ECO:0000256" key="1">
    <source>
        <dbReference type="ARBA" id="ARBA00022801"/>
    </source>
</evidence>
<organism evidence="4 5">
    <name type="scientific">Sediminibacillus dalangtanensis</name>
    <dbReference type="NCBI Taxonomy" id="2729421"/>
    <lineage>
        <taxon>Bacteria</taxon>
        <taxon>Bacillati</taxon>
        <taxon>Bacillota</taxon>
        <taxon>Bacilli</taxon>
        <taxon>Bacillales</taxon>
        <taxon>Bacillaceae</taxon>
        <taxon>Sediminibacillus</taxon>
    </lineage>
</organism>